<proteinExistence type="inferred from homology"/>
<keyword evidence="2 8" id="KW-0175">Coiled coil</keyword>
<evidence type="ECO:0000256" key="8">
    <source>
        <dbReference type="SAM" id="Coils"/>
    </source>
</evidence>
<dbReference type="PANTHER" id="PTHR13183">
    <property type="entry name" value="AXONEMAL INNER ARM DYNEIN LIGHT CHAIN 28"/>
    <property type="match status" value="1"/>
</dbReference>
<dbReference type="STRING" id="94237.ENSMMOP00000005843"/>
<reference evidence="10" key="2">
    <citation type="submission" date="2025-09" db="UniProtKB">
        <authorList>
            <consortium name="Ensembl"/>
        </authorList>
    </citation>
    <scope>IDENTIFICATION</scope>
</reference>
<evidence type="ECO:0000313" key="10">
    <source>
        <dbReference type="Ensembl" id="ENSMMOP00000005843.1"/>
    </source>
</evidence>
<evidence type="ECO:0000256" key="2">
    <source>
        <dbReference type="ARBA" id="ARBA00023054"/>
    </source>
</evidence>
<organism evidence="10 11">
    <name type="scientific">Mola mola</name>
    <name type="common">Ocean sunfish</name>
    <name type="synonym">Tetraodon mola</name>
    <dbReference type="NCBI Taxonomy" id="94237"/>
    <lineage>
        <taxon>Eukaryota</taxon>
        <taxon>Metazoa</taxon>
        <taxon>Chordata</taxon>
        <taxon>Craniata</taxon>
        <taxon>Vertebrata</taxon>
        <taxon>Euteleostomi</taxon>
        <taxon>Actinopterygii</taxon>
        <taxon>Neopterygii</taxon>
        <taxon>Teleostei</taxon>
        <taxon>Neoteleostei</taxon>
        <taxon>Acanthomorphata</taxon>
        <taxon>Eupercaria</taxon>
        <taxon>Tetraodontiformes</taxon>
        <taxon>Molidae</taxon>
        <taxon>Mola</taxon>
    </lineage>
</organism>
<protein>
    <recommendedName>
        <fullName evidence="5">Axonemal dynein light intermediate polypeptide 1</fullName>
    </recommendedName>
    <alternativeName>
        <fullName evidence="6">Inner dynein arm light chain, axonemal</fullName>
    </alternativeName>
</protein>
<dbReference type="PANTHER" id="PTHR13183:SF0">
    <property type="entry name" value="AXONEMAL DYNEIN LIGHT INTERMEDIATE POLYPEPTIDE 1"/>
    <property type="match status" value="1"/>
</dbReference>
<comment type="similarity">
    <text evidence="4">Belongs to the inner dynein arm light chain family.</text>
</comment>
<keyword evidence="3" id="KW-0505">Motor protein</keyword>
<feature type="region of interest" description="Disordered" evidence="9">
    <location>
        <begin position="13"/>
        <end position="53"/>
    </location>
</feature>
<evidence type="ECO:0000256" key="5">
    <source>
        <dbReference type="ARBA" id="ARBA00039799"/>
    </source>
</evidence>
<dbReference type="GO" id="GO:0005930">
    <property type="term" value="C:axoneme"/>
    <property type="evidence" value="ECO:0007669"/>
    <property type="project" value="TreeGrafter"/>
</dbReference>
<evidence type="ECO:0000256" key="3">
    <source>
        <dbReference type="ARBA" id="ARBA00023175"/>
    </source>
</evidence>
<keyword evidence="11" id="KW-1185">Reference proteome</keyword>
<dbReference type="Proteomes" id="UP000261620">
    <property type="component" value="Unplaced"/>
</dbReference>
<reference evidence="10" key="1">
    <citation type="submission" date="2025-08" db="UniProtKB">
        <authorList>
            <consortium name="Ensembl"/>
        </authorList>
    </citation>
    <scope>IDENTIFICATION</scope>
</reference>
<dbReference type="GO" id="GO:0045504">
    <property type="term" value="F:dynein heavy chain binding"/>
    <property type="evidence" value="ECO:0007669"/>
    <property type="project" value="TreeGrafter"/>
</dbReference>
<dbReference type="Pfam" id="PF10211">
    <property type="entry name" value="Ax_dynein_light"/>
    <property type="match status" value="1"/>
</dbReference>
<dbReference type="Ensembl" id="ENSMMOT00000005948.1">
    <property type="protein sequence ID" value="ENSMMOP00000005843.1"/>
    <property type="gene ID" value="ENSMMOG00000004590.1"/>
</dbReference>
<feature type="coiled-coil region" evidence="8">
    <location>
        <begin position="175"/>
        <end position="245"/>
    </location>
</feature>
<dbReference type="AlphaFoldDB" id="A0A3Q3VW81"/>
<dbReference type="GO" id="GO:0030286">
    <property type="term" value="C:dynein complex"/>
    <property type="evidence" value="ECO:0007669"/>
    <property type="project" value="UniProtKB-KW"/>
</dbReference>
<dbReference type="GO" id="GO:0097546">
    <property type="term" value="C:ciliary base"/>
    <property type="evidence" value="ECO:0007669"/>
    <property type="project" value="TreeGrafter"/>
</dbReference>
<dbReference type="OMA" id="QVTIICA"/>
<evidence type="ECO:0000256" key="7">
    <source>
        <dbReference type="ARBA" id="ARBA00043925"/>
    </source>
</evidence>
<accession>A0A3Q3VW81</accession>
<comment type="function">
    <text evidence="7">Involved in sperm flagellum assembly.</text>
</comment>
<evidence type="ECO:0000256" key="4">
    <source>
        <dbReference type="ARBA" id="ARBA00038114"/>
    </source>
</evidence>
<evidence type="ECO:0000256" key="1">
    <source>
        <dbReference type="ARBA" id="ARBA00023017"/>
    </source>
</evidence>
<evidence type="ECO:0000256" key="9">
    <source>
        <dbReference type="SAM" id="MobiDB-lite"/>
    </source>
</evidence>
<evidence type="ECO:0000313" key="11">
    <source>
        <dbReference type="Proteomes" id="UP000261620"/>
    </source>
</evidence>
<keyword evidence="1" id="KW-0243">Dynein</keyword>
<dbReference type="InterPro" id="IPR019347">
    <property type="entry name" value="Axonemal_dynein_light_chain"/>
</dbReference>
<sequence length="254" mass="29322">MTSPATSLLKYNHPILISKTTGRKSPSGRRLRASGQPAPPKGKPTHTDASNQETEQILNTIFPPRYRSSHLQEWMEGIELMRQHVSSAACTTADVVHLEEMLDISLQQKQARETGICPVRRELYTQFFDELIRQVTISCAERGLLLMRFRDEIQMTIAAYQTMYESSMAFSMKKKLQAEQDMTDMNKRISELEAEKTELKKQLKEQIAKCDIIEKRENEKRLADEKRYTEEIEFLKTANQQLKAQLEGIITPKK</sequence>
<name>A0A3Q3VW81_MOLML</name>
<evidence type="ECO:0000256" key="6">
    <source>
        <dbReference type="ARBA" id="ARBA00042417"/>
    </source>
</evidence>